<organism evidence="1 2">
    <name type="scientific">Pseudoxanthomonas wuyuanensis</name>
    <dbReference type="NCBI Taxonomy" id="1073196"/>
    <lineage>
        <taxon>Bacteria</taxon>
        <taxon>Pseudomonadati</taxon>
        <taxon>Pseudomonadota</taxon>
        <taxon>Gammaproteobacteria</taxon>
        <taxon>Lysobacterales</taxon>
        <taxon>Lysobacteraceae</taxon>
        <taxon>Pseudoxanthomonas</taxon>
    </lineage>
</organism>
<proteinExistence type="predicted"/>
<dbReference type="EMBL" id="OCND01000002">
    <property type="protein sequence ID" value="SOD52985.1"/>
    <property type="molecule type" value="Genomic_DNA"/>
</dbReference>
<reference evidence="1 2" key="1">
    <citation type="submission" date="2017-09" db="EMBL/GenBank/DDBJ databases">
        <authorList>
            <person name="Ehlers B."/>
            <person name="Leendertz F.H."/>
        </authorList>
    </citation>
    <scope>NUCLEOTIDE SEQUENCE [LARGE SCALE GENOMIC DNA]</scope>
    <source>
        <strain evidence="1 2">CGMCC 1.10978</strain>
    </source>
</reference>
<dbReference type="PROSITE" id="PS51257">
    <property type="entry name" value="PROKAR_LIPOPROTEIN"/>
    <property type="match status" value="1"/>
</dbReference>
<gene>
    <name evidence="1" type="ORF">SAMN06296416_102180</name>
</gene>
<name>A0A286D2V3_9GAMM</name>
<evidence type="ECO:0000313" key="1">
    <source>
        <dbReference type="EMBL" id="SOD52985.1"/>
    </source>
</evidence>
<dbReference type="InterPro" id="IPR010281">
    <property type="entry name" value="DUF885"/>
</dbReference>
<dbReference type="OrthoDB" id="9769898at2"/>
<protein>
    <submittedName>
        <fullName evidence="1">Uncharacterized conserved protein, DUF885 familyt</fullName>
    </submittedName>
</protein>
<dbReference type="PANTHER" id="PTHR33361">
    <property type="entry name" value="GLR0591 PROTEIN"/>
    <property type="match status" value="1"/>
</dbReference>
<dbReference type="Proteomes" id="UP000219374">
    <property type="component" value="Unassembled WGS sequence"/>
</dbReference>
<evidence type="ECO:0000313" key="2">
    <source>
        <dbReference type="Proteomes" id="UP000219374"/>
    </source>
</evidence>
<dbReference type="PANTHER" id="PTHR33361:SF16">
    <property type="entry name" value="DUF885 DOMAIN-CONTAINING PROTEIN"/>
    <property type="match status" value="1"/>
</dbReference>
<dbReference type="RefSeq" id="WP_097120959.1">
    <property type="nucleotide sequence ID" value="NZ_OCND01000002.1"/>
</dbReference>
<keyword evidence="2" id="KW-1185">Reference proteome</keyword>
<dbReference type="Pfam" id="PF05960">
    <property type="entry name" value="DUF885"/>
    <property type="match status" value="1"/>
</dbReference>
<sequence>MKPIPFLIAGLIAIGLLGACQQPQTAPAGQTAGAQARSQALGNLLAEQWEYQLRRSPEFASIIGDTRYNDRWTDYSLQAVEAERRATQGFLERFDAIDSAGLGEQERLSLEMMLRQLRDRLEAIELKNHEMPLEPVGGVHLALPGHAASFPFATLKDYQDYLARLNAVPALIDQLIETSRQGAKDGLVQPRYLLRKIPDQARAIAAPAGLDNPFAKPAAQFPDAIPEAERARLRAAYAEAVDDKVRPAYRKLADFVDREYAPQGRDNEGVWSLPDGERRYRFQVRTQTTTDKTPEQIHQTGLQEVARIEAEMTAIARSLGYSDLAAFRSAVAADRTRFARSREQILDGYRGYIAAMQPELPKLFGALPQVPLEVRSMSAFRENGAPGAEYWQSTPEGSRPAIVMVNTGDFAHRTLNNIETTAYHEGVPGHHLQISLAQTLPLPAFRQQGGYNAYIEGWALYSERLGKEIGFFRDPYSDYGRLCGELLRANRLVLDTGVHAKRWTRQQMIDFFHAHPSDDEPSIQAETDRYIVWPGQALGYKLGQLHLLDLRERARRELGERFDIRAFHDQVLGGGAMPLDLLSRRVEAWVAAVQAGQPPSPSTAATEPR</sequence>
<dbReference type="AlphaFoldDB" id="A0A286D2V3"/>
<accession>A0A286D2V3</accession>